<evidence type="ECO:0000256" key="6">
    <source>
        <dbReference type="SAM" id="MobiDB-lite"/>
    </source>
</evidence>
<evidence type="ECO:0000256" key="1">
    <source>
        <dbReference type="ARBA" id="ARBA00004370"/>
    </source>
</evidence>
<dbReference type="InterPro" id="IPR007593">
    <property type="entry name" value="CD225/Dispanin_fam"/>
</dbReference>
<evidence type="ECO:0000313" key="9">
    <source>
        <dbReference type="Proteomes" id="UP001347796"/>
    </source>
</evidence>
<keyword evidence="9" id="KW-1185">Reference proteome</keyword>
<dbReference type="GO" id="GO:0016020">
    <property type="term" value="C:membrane"/>
    <property type="evidence" value="ECO:0007669"/>
    <property type="project" value="UniProtKB-SubCell"/>
</dbReference>
<evidence type="ECO:0000256" key="3">
    <source>
        <dbReference type="ARBA" id="ARBA00022692"/>
    </source>
</evidence>
<protein>
    <recommendedName>
        <fullName evidence="10">Transmembrane protein 233</fullName>
    </recommendedName>
</protein>
<evidence type="ECO:0000256" key="7">
    <source>
        <dbReference type="SAM" id="Phobius"/>
    </source>
</evidence>
<feature type="compositionally biased region" description="Low complexity" evidence="6">
    <location>
        <begin position="37"/>
        <end position="46"/>
    </location>
</feature>
<evidence type="ECO:0000313" key="8">
    <source>
        <dbReference type="EMBL" id="KAK6165236.1"/>
    </source>
</evidence>
<feature type="region of interest" description="Disordered" evidence="6">
    <location>
        <begin position="35"/>
        <end position="54"/>
    </location>
</feature>
<dbReference type="AlphaFoldDB" id="A0AAN8GAG2"/>
<feature type="transmembrane region" description="Helical" evidence="7">
    <location>
        <begin position="70"/>
        <end position="94"/>
    </location>
</feature>
<evidence type="ECO:0000256" key="4">
    <source>
        <dbReference type="ARBA" id="ARBA00022989"/>
    </source>
</evidence>
<evidence type="ECO:0008006" key="10">
    <source>
        <dbReference type="Google" id="ProtNLM"/>
    </source>
</evidence>
<proteinExistence type="inferred from homology"/>
<dbReference type="EMBL" id="JAZGQO010000021">
    <property type="protein sequence ID" value="KAK6165236.1"/>
    <property type="molecule type" value="Genomic_DNA"/>
</dbReference>
<dbReference type="Proteomes" id="UP001347796">
    <property type="component" value="Unassembled WGS sequence"/>
</dbReference>
<name>A0AAN8GAG2_PATCE</name>
<keyword evidence="3 7" id="KW-0812">Transmembrane</keyword>
<organism evidence="8 9">
    <name type="scientific">Patella caerulea</name>
    <name type="common">Rayed Mediterranean limpet</name>
    <dbReference type="NCBI Taxonomy" id="87958"/>
    <lineage>
        <taxon>Eukaryota</taxon>
        <taxon>Metazoa</taxon>
        <taxon>Spiralia</taxon>
        <taxon>Lophotrochozoa</taxon>
        <taxon>Mollusca</taxon>
        <taxon>Gastropoda</taxon>
        <taxon>Patellogastropoda</taxon>
        <taxon>Patelloidea</taxon>
        <taxon>Patellidae</taxon>
        <taxon>Patella</taxon>
    </lineage>
</organism>
<comment type="subcellular location">
    <subcellularLocation>
        <location evidence="1">Membrane</location>
    </subcellularLocation>
</comment>
<evidence type="ECO:0000256" key="2">
    <source>
        <dbReference type="ARBA" id="ARBA00006843"/>
    </source>
</evidence>
<feature type="transmembrane region" description="Helical" evidence="7">
    <location>
        <begin position="115"/>
        <end position="138"/>
    </location>
</feature>
<sequence length="152" mass="16575">MATEGPASYENEIEVISEHEVLPDQLTVAVVEEERSSSSVKSTSPEQNVASQPLTGGDRVVRTYTKSPHYLPLAFLVCIINPPFGIVAVVFSLISRKYSAKGDFMKGGTHARISMWLCVVGIACSIVIGVFTAVYYLVIVPNIIRSLEELKT</sequence>
<dbReference type="Pfam" id="PF04505">
    <property type="entry name" value="CD225"/>
    <property type="match status" value="1"/>
</dbReference>
<gene>
    <name evidence="8" type="ORF">SNE40_022199</name>
</gene>
<keyword evidence="4 7" id="KW-1133">Transmembrane helix</keyword>
<comment type="caution">
    <text evidence="8">The sequence shown here is derived from an EMBL/GenBank/DDBJ whole genome shotgun (WGS) entry which is preliminary data.</text>
</comment>
<reference evidence="8 9" key="1">
    <citation type="submission" date="2024-01" db="EMBL/GenBank/DDBJ databases">
        <title>The genome of the rayed Mediterranean limpet Patella caerulea (Linnaeus, 1758).</title>
        <authorList>
            <person name="Anh-Thu Weber A."/>
            <person name="Halstead-Nussloch G."/>
        </authorList>
    </citation>
    <scope>NUCLEOTIDE SEQUENCE [LARGE SCALE GENOMIC DNA]</scope>
    <source>
        <strain evidence="8">AATW-2023a</strain>
        <tissue evidence="8">Whole specimen</tissue>
    </source>
</reference>
<accession>A0AAN8GAG2</accession>
<evidence type="ECO:0000256" key="5">
    <source>
        <dbReference type="ARBA" id="ARBA00023136"/>
    </source>
</evidence>
<comment type="similarity">
    <text evidence="2">Belongs to the CD225/Dispanin family.</text>
</comment>
<keyword evidence="5 7" id="KW-0472">Membrane</keyword>